<dbReference type="Pfam" id="PF00430">
    <property type="entry name" value="ATP-synt_B"/>
    <property type="match status" value="1"/>
</dbReference>
<dbReference type="GO" id="GO:0046933">
    <property type="term" value="F:proton-transporting ATP synthase activity, rotational mechanism"/>
    <property type="evidence" value="ECO:0007669"/>
    <property type="project" value="UniProtKB-UniRule"/>
</dbReference>
<evidence type="ECO:0000256" key="9">
    <source>
        <dbReference type="ARBA" id="ARBA00023310"/>
    </source>
</evidence>
<sequence>MSIDWITVAAQLANFLALVWLLKRFLYRPILDGIDAREAEISERMQVAVHAKEKARAAEADYRAQLSTLQSEQASATEAVLRKAEEEKNALLAEAHDRVERERAAWAAHLNDEARAFTAKMHRAGGHALLELTRKALTDLADDTLEPRIAAHLGRKIAAMDTELQRAAGKPDEALVTSHEALPRSVQGEISATLRERFPDLNVRFETSAAMAPGLSLSLGGAQLSWTVDTYIDGLDALMADQLASGPDAMGGAR</sequence>
<dbReference type="EMBL" id="SLZU01000007">
    <property type="protein sequence ID" value="TCS63322.1"/>
    <property type="molecule type" value="Genomic_DNA"/>
</dbReference>
<feature type="transmembrane region" description="Helical" evidence="13">
    <location>
        <begin position="6"/>
        <end position="22"/>
    </location>
</feature>
<organism evidence="15 16">
    <name type="scientific">Primorskyibacter sedentarius</name>
    <dbReference type="NCBI Taxonomy" id="745311"/>
    <lineage>
        <taxon>Bacteria</taxon>
        <taxon>Pseudomonadati</taxon>
        <taxon>Pseudomonadota</taxon>
        <taxon>Alphaproteobacteria</taxon>
        <taxon>Rhodobacterales</taxon>
        <taxon>Roseobacteraceae</taxon>
        <taxon>Primorskyibacter</taxon>
    </lineage>
</organism>
<keyword evidence="6 13" id="KW-1133">Transmembrane helix</keyword>
<dbReference type="OrthoDB" id="466272at2"/>
<dbReference type="GO" id="GO:0005886">
    <property type="term" value="C:plasma membrane"/>
    <property type="evidence" value="ECO:0007669"/>
    <property type="project" value="UniProtKB-SubCell"/>
</dbReference>
<comment type="subunit">
    <text evidence="13">F-type ATPases have 2 components, F(1) - the catalytic core - and F(0) - the membrane proton channel. F(1) has five subunits: alpha(3), beta(3), gamma(1), delta(1), epsilon(1). F(0) has three main subunits: a(1), b(2) and c(10-14). The alpha and beta chains form an alternating ring which encloses part of the gamma chain. F(1) is attached to F(0) by a central stalk formed by the gamma and epsilon chains, while a peripheral stalk is formed by the delta and b chains.</text>
</comment>
<evidence type="ECO:0000256" key="4">
    <source>
        <dbReference type="ARBA" id="ARBA00022692"/>
    </source>
</evidence>
<keyword evidence="8 13" id="KW-0472">Membrane</keyword>
<evidence type="ECO:0000256" key="1">
    <source>
        <dbReference type="ARBA" id="ARBA00005513"/>
    </source>
</evidence>
<comment type="function">
    <text evidence="11">Component of the F(0) channel, it forms part of the peripheral stalk, linking F(1) to F(0). The b'-subunit is a diverged and duplicated form of b found in plants and photosynthetic bacteria.</text>
</comment>
<keyword evidence="16" id="KW-1185">Reference proteome</keyword>
<name>A0A4R3JC52_9RHOB</name>
<keyword evidence="14" id="KW-0175">Coiled coil</keyword>
<evidence type="ECO:0000256" key="13">
    <source>
        <dbReference type="HAMAP-Rule" id="MF_01398"/>
    </source>
</evidence>
<keyword evidence="4 13" id="KW-0812">Transmembrane</keyword>
<evidence type="ECO:0000313" key="16">
    <source>
        <dbReference type="Proteomes" id="UP000295696"/>
    </source>
</evidence>
<gene>
    <name evidence="13" type="primary">atpF</name>
    <name evidence="15" type="ORF">EDD52_107155</name>
</gene>
<keyword evidence="9 13" id="KW-0066">ATP synthesis</keyword>
<dbReference type="RefSeq" id="WP_132245216.1">
    <property type="nucleotide sequence ID" value="NZ_SLZU01000007.1"/>
</dbReference>
<dbReference type="PANTHER" id="PTHR33445">
    <property type="entry name" value="ATP SYNTHASE SUBUNIT B', CHLOROPLASTIC"/>
    <property type="match status" value="1"/>
</dbReference>
<dbReference type="HAMAP" id="MF_01398">
    <property type="entry name" value="ATP_synth_b_bprime"/>
    <property type="match status" value="1"/>
</dbReference>
<protein>
    <recommendedName>
        <fullName evidence="13">ATP synthase subunit b</fullName>
    </recommendedName>
    <alternativeName>
        <fullName evidence="13">ATP synthase F(0) sector subunit b</fullName>
    </alternativeName>
    <alternativeName>
        <fullName evidence="13">ATPase subunit I</fullName>
    </alternativeName>
    <alternativeName>
        <fullName evidence="13">F-type ATPase subunit b</fullName>
        <shortName evidence="13">F-ATPase subunit b</shortName>
    </alternativeName>
</protein>
<dbReference type="GO" id="GO:0045259">
    <property type="term" value="C:proton-transporting ATP synthase complex"/>
    <property type="evidence" value="ECO:0007669"/>
    <property type="project" value="UniProtKB-KW"/>
</dbReference>
<dbReference type="InterPro" id="IPR050059">
    <property type="entry name" value="ATP_synthase_B_chain"/>
</dbReference>
<dbReference type="CDD" id="cd06503">
    <property type="entry name" value="ATP-synt_Fo_b"/>
    <property type="match status" value="1"/>
</dbReference>
<feature type="coiled-coil region" evidence="14">
    <location>
        <begin position="52"/>
        <end position="102"/>
    </location>
</feature>
<evidence type="ECO:0000256" key="6">
    <source>
        <dbReference type="ARBA" id="ARBA00022989"/>
    </source>
</evidence>
<dbReference type="PANTHER" id="PTHR33445:SF2">
    <property type="entry name" value="ATP SYNTHASE SUBUNIT B', CHLOROPLASTIC"/>
    <property type="match status" value="1"/>
</dbReference>
<keyword evidence="3 13" id="KW-0138">CF(0)</keyword>
<keyword evidence="7 13" id="KW-0406">Ion transport</keyword>
<keyword evidence="2 13" id="KW-0813">Transport</keyword>
<comment type="subcellular location">
    <subcellularLocation>
        <location evidence="13">Cell membrane</location>
        <topology evidence="13">Single-pass membrane protein</topology>
    </subcellularLocation>
    <subcellularLocation>
        <location evidence="12">Endomembrane system</location>
        <topology evidence="12">Single-pass membrane protein</topology>
    </subcellularLocation>
</comment>
<evidence type="ECO:0000256" key="2">
    <source>
        <dbReference type="ARBA" id="ARBA00022448"/>
    </source>
</evidence>
<evidence type="ECO:0000256" key="14">
    <source>
        <dbReference type="SAM" id="Coils"/>
    </source>
</evidence>
<keyword evidence="13" id="KW-1003">Cell membrane</keyword>
<dbReference type="GO" id="GO:0012505">
    <property type="term" value="C:endomembrane system"/>
    <property type="evidence" value="ECO:0007669"/>
    <property type="project" value="UniProtKB-SubCell"/>
</dbReference>
<evidence type="ECO:0000256" key="3">
    <source>
        <dbReference type="ARBA" id="ARBA00022547"/>
    </source>
</evidence>
<comment type="function">
    <text evidence="10 13">F(1)F(0) ATP synthase produces ATP from ADP in the presence of a proton or sodium gradient. F-type ATPases consist of two structural domains, F(1) containing the extramembraneous catalytic core and F(0) containing the membrane proton channel, linked together by a central stalk and a peripheral stalk. During catalysis, ATP synthesis in the catalytic domain of F(1) is coupled via a rotary mechanism of the central stalk subunits to proton translocation.</text>
</comment>
<comment type="similarity">
    <text evidence="1 13">Belongs to the ATPase B chain family.</text>
</comment>
<reference evidence="15 16" key="1">
    <citation type="submission" date="2019-03" db="EMBL/GenBank/DDBJ databases">
        <title>Genomic Encyclopedia of Type Strains, Phase IV (KMG-IV): sequencing the most valuable type-strain genomes for metagenomic binning, comparative biology and taxonomic classification.</title>
        <authorList>
            <person name="Goeker M."/>
        </authorList>
    </citation>
    <scope>NUCLEOTIDE SEQUENCE [LARGE SCALE GENOMIC DNA]</scope>
    <source>
        <strain evidence="15 16">DSM 104836</strain>
    </source>
</reference>
<evidence type="ECO:0000256" key="11">
    <source>
        <dbReference type="ARBA" id="ARBA00025614"/>
    </source>
</evidence>
<evidence type="ECO:0000256" key="10">
    <source>
        <dbReference type="ARBA" id="ARBA00025198"/>
    </source>
</evidence>
<dbReference type="GO" id="GO:0046961">
    <property type="term" value="F:proton-transporting ATPase activity, rotational mechanism"/>
    <property type="evidence" value="ECO:0007669"/>
    <property type="project" value="TreeGrafter"/>
</dbReference>
<dbReference type="AlphaFoldDB" id="A0A4R3JC52"/>
<proteinExistence type="inferred from homology"/>
<comment type="caution">
    <text evidence="15">The sequence shown here is derived from an EMBL/GenBank/DDBJ whole genome shotgun (WGS) entry which is preliminary data.</text>
</comment>
<accession>A0A4R3JC52</accession>
<evidence type="ECO:0000256" key="5">
    <source>
        <dbReference type="ARBA" id="ARBA00022781"/>
    </source>
</evidence>
<evidence type="ECO:0000256" key="12">
    <source>
        <dbReference type="ARBA" id="ARBA00037847"/>
    </source>
</evidence>
<evidence type="ECO:0000313" key="15">
    <source>
        <dbReference type="EMBL" id="TCS63322.1"/>
    </source>
</evidence>
<evidence type="ECO:0000256" key="8">
    <source>
        <dbReference type="ARBA" id="ARBA00023136"/>
    </source>
</evidence>
<dbReference type="InterPro" id="IPR002146">
    <property type="entry name" value="ATP_synth_b/b'su_bac/chlpt"/>
</dbReference>
<dbReference type="Proteomes" id="UP000295696">
    <property type="component" value="Unassembled WGS sequence"/>
</dbReference>
<evidence type="ECO:0000256" key="7">
    <source>
        <dbReference type="ARBA" id="ARBA00023065"/>
    </source>
</evidence>
<keyword evidence="5 13" id="KW-0375">Hydrogen ion transport</keyword>